<dbReference type="eggNOG" id="KOG1088">
    <property type="taxonomic scope" value="Eukaryota"/>
</dbReference>
<dbReference type="AlphaFoldDB" id="C4K069"/>
<evidence type="ECO:0000313" key="1">
    <source>
        <dbReference type="EMBL" id="EEP82955.1"/>
    </source>
</evidence>
<dbReference type="InParanoid" id="C4K069"/>
<name>C4K069_UNCRE</name>
<dbReference type="GO" id="GO:0002098">
    <property type="term" value="P:tRNA wobble uridine modification"/>
    <property type="evidence" value="ECO:0007669"/>
    <property type="project" value="EnsemblFungi"/>
</dbReference>
<dbReference type="GO" id="GO:0030488">
    <property type="term" value="P:tRNA methylation"/>
    <property type="evidence" value="ECO:0007669"/>
    <property type="project" value="EnsemblFungi"/>
</dbReference>
<dbReference type="GO" id="GO:0035657">
    <property type="term" value="C:eRF1 methyltransferase complex"/>
    <property type="evidence" value="ECO:0007669"/>
    <property type="project" value="EnsemblFungi"/>
</dbReference>
<dbReference type="FunCoup" id="C4K069">
    <property type="interactions" value="710"/>
</dbReference>
<gene>
    <name evidence="1" type="ORF">UREG_07820</name>
</gene>
<dbReference type="GO" id="GO:0043528">
    <property type="term" value="C:tRNA (m2G10) methyltransferase complex"/>
    <property type="evidence" value="ECO:0007669"/>
    <property type="project" value="EnsemblFungi"/>
</dbReference>
<dbReference type="OrthoDB" id="2187549at2759"/>
<dbReference type="KEGG" id="ure:UREG_07820"/>
<dbReference type="GeneID" id="8440271"/>
<keyword evidence="2" id="KW-1185">Reference proteome</keyword>
<accession>C4K069</accession>
<dbReference type="GO" id="GO:0008276">
    <property type="term" value="F:protein methyltransferase activity"/>
    <property type="evidence" value="ECO:0007669"/>
    <property type="project" value="EnsemblFungi"/>
</dbReference>
<dbReference type="InterPro" id="IPR039127">
    <property type="entry name" value="Trm112"/>
</dbReference>
<dbReference type="EMBL" id="CH476619">
    <property type="protein sequence ID" value="EEP82955.1"/>
    <property type="molecule type" value="Genomic_DNA"/>
</dbReference>
<organism evidence="1 2">
    <name type="scientific">Uncinocarpus reesii (strain UAMH 1704)</name>
    <dbReference type="NCBI Taxonomy" id="336963"/>
    <lineage>
        <taxon>Eukaryota</taxon>
        <taxon>Fungi</taxon>
        <taxon>Dikarya</taxon>
        <taxon>Ascomycota</taxon>
        <taxon>Pezizomycotina</taxon>
        <taxon>Eurotiomycetes</taxon>
        <taxon>Eurotiomycetidae</taxon>
        <taxon>Onygenales</taxon>
        <taxon>Onygenaceae</taxon>
        <taxon>Uncinocarpus</taxon>
    </lineage>
</organism>
<evidence type="ECO:0000313" key="2">
    <source>
        <dbReference type="Proteomes" id="UP000002058"/>
    </source>
</evidence>
<dbReference type="GO" id="GO:0046982">
    <property type="term" value="F:protein heterodimerization activity"/>
    <property type="evidence" value="ECO:0007669"/>
    <property type="project" value="InterPro"/>
</dbReference>
<dbReference type="STRING" id="336963.C4K069"/>
<dbReference type="GO" id="GO:0070476">
    <property type="term" value="P:rRNA (guanine-N7)-methylation"/>
    <property type="evidence" value="ECO:0007669"/>
    <property type="project" value="EnsemblFungi"/>
</dbReference>
<dbReference type="GO" id="GO:0160102">
    <property type="term" value="F:tRNA (guanine(10)-N2)-methyltransferase activity"/>
    <property type="evidence" value="ECO:0007669"/>
    <property type="project" value="EnsemblFungi"/>
</dbReference>
<protein>
    <submittedName>
        <fullName evidence="1">Uncharacterized protein</fullName>
    </submittedName>
</protein>
<dbReference type="OMA" id="NFISCAV"/>
<dbReference type="RefSeq" id="XP_002583047.1">
    <property type="nucleotide sequence ID" value="XM_002583001.1"/>
</dbReference>
<dbReference type="PANTHER" id="PTHR12773">
    <property type="entry name" value="UPF0315 PROTEIN-RELATED"/>
    <property type="match status" value="1"/>
</dbReference>
<dbReference type="GO" id="GO:0030490">
    <property type="term" value="P:maturation of SSU-rRNA"/>
    <property type="evidence" value="ECO:0007669"/>
    <property type="project" value="EnsemblFungi"/>
</dbReference>
<sequence>MKVLTANFISCAVKSCKASPSSFPLHFHDAELEQQEVKFSPQFLCNILPRIDWDALRITANELGFATLADTKPENDHLNNEQMLRDLHRLLLETSVIEV</sequence>
<dbReference type="VEuPathDB" id="FungiDB:UREG_07820"/>
<reference evidence="2" key="1">
    <citation type="journal article" date="2009" name="Genome Res.">
        <title>Comparative genomic analyses of the human fungal pathogens Coccidioides and their relatives.</title>
        <authorList>
            <person name="Sharpton T.J."/>
            <person name="Stajich J.E."/>
            <person name="Rounsley S.D."/>
            <person name="Gardner M.J."/>
            <person name="Wortman J.R."/>
            <person name="Jordar V.S."/>
            <person name="Maiti R."/>
            <person name="Kodira C.D."/>
            <person name="Neafsey D.E."/>
            <person name="Zeng Q."/>
            <person name="Hung C.-Y."/>
            <person name="McMahan C."/>
            <person name="Muszewska A."/>
            <person name="Grynberg M."/>
            <person name="Mandel M.A."/>
            <person name="Kellner E.M."/>
            <person name="Barker B.M."/>
            <person name="Galgiani J.N."/>
            <person name="Orbach M.J."/>
            <person name="Kirkland T.N."/>
            <person name="Cole G.T."/>
            <person name="Henn M.R."/>
            <person name="Birren B.W."/>
            <person name="Taylor J.W."/>
        </authorList>
    </citation>
    <scope>NUCLEOTIDE SEQUENCE [LARGE SCALE GENOMIC DNA]</scope>
    <source>
        <strain evidence="2">UAMH 1704</strain>
    </source>
</reference>
<dbReference type="HOGENOM" id="CLU_086140_0_0_1"/>
<dbReference type="GO" id="GO:0016435">
    <property type="term" value="F:rRNA (guanine) methyltransferase activity"/>
    <property type="evidence" value="ECO:0007669"/>
    <property type="project" value="EnsemblFungi"/>
</dbReference>
<dbReference type="PANTHER" id="PTHR12773:SF0">
    <property type="entry name" value="MULTIFUNCTIONAL METHYLTRANSFERASE SUBUNIT TRM112-LIKE PROTEIN"/>
    <property type="match status" value="1"/>
</dbReference>
<dbReference type="Proteomes" id="UP000002058">
    <property type="component" value="Unassembled WGS sequence"/>
</dbReference>
<dbReference type="Gene3D" id="2.20.25.10">
    <property type="match status" value="1"/>
</dbReference>
<dbReference type="GO" id="GO:0000470">
    <property type="term" value="P:maturation of LSU-rRNA"/>
    <property type="evidence" value="ECO:0007669"/>
    <property type="project" value="EnsemblFungi"/>
</dbReference>
<proteinExistence type="predicted"/>